<feature type="chain" id="PRO_5021739559" description="PEP-CTERM protein-sorting domain-containing protein" evidence="1">
    <location>
        <begin position="21"/>
        <end position="256"/>
    </location>
</feature>
<keyword evidence="3" id="KW-1185">Reference proteome</keyword>
<dbReference type="AlphaFoldDB" id="A0A518BTE7"/>
<evidence type="ECO:0000313" key="2">
    <source>
        <dbReference type="EMBL" id="QDU70244.1"/>
    </source>
</evidence>
<dbReference type="OrthoDB" id="6381651at2"/>
<reference evidence="2 3" key="1">
    <citation type="submission" date="2019-02" db="EMBL/GenBank/DDBJ databases">
        <title>Deep-cultivation of Planctomycetes and their phenomic and genomic characterization uncovers novel biology.</title>
        <authorList>
            <person name="Wiegand S."/>
            <person name="Jogler M."/>
            <person name="Boedeker C."/>
            <person name="Pinto D."/>
            <person name="Vollmers J."/>
            <person name="Rivas-Marin E."/>
            <person name="Kohn T."/>
            <person name="Peeters S.H."/>
            <person name="Heuer A."/>
            <person name="Rast P."/>
            <person name="Oberbeckmann S."/>
            <person name="Bunk B."/>
            <person name="Jeske O."/>
            <person name="Meyerdierks A."/>
            <person name="Storesund J.E."/>
            <person name="Kallscheuer N."/>
            <person name="Luecker S."/>
            <person name="Lage O.M."/>
            <person name="Pohl T."/>
            <person name="Merkel B.J."/>
            <person name="Hornburger P."/>
            <person name="Mueller R.-W."/>
            <person name="Bruemmer F."/>
            <person name="Labrenz M."/>
            <person name="Spormann A.M."/>
            <person name="Op den Camp H."/>
            <person name="Overmann J."/>
            <person name="Amann R."/>
            <person name="Jetten M.S.M."/>
            <person name="Mascher T."/>
            <person name="Medema M.H."/>
            <person name="Devos D.P."/>
            <person name="Kaster A.-K."/>
            <person name="Ovreas L."/>
            <person name="Rohde M."/>
            <person name="Galperin M.Y."/>
            <person name="Jogler C."/>
        </authorList>
    </citation>
    <scope>NUCLEOTIDE SEQUENCE [LARGE SCALE GENOMIC DNA]</scope>
    <source>
        <strain evidence="2 3">Pan265</strain>
    </source>
</reference>
<dbReference type="EMBL" id="CP036280">
    <property type="protein sequence ID" value="QDU70244.1"/>
    <property type="molecule type" value="Genomic_DNA"/>
</dbReference>
<dbReference type="KEGG" id="mcad:Pan265_00660"/>
<evidence type="ECO:0000256" key="1">
    <source>
        <dbReference type="SAM" id="SignalP"/>
    </source>
</evidence>
<dbReference type="Proteomes" id="UP000320386">
    <property type="component" value="Chromosome"/>
</dbReference>
<gene>
    <name evidence="2" type="ORF">Pan265_00660</name>
</gene>
<name>A0A518BTE7_9BACT</name>
<sequence length="256" mass="26570" precursor="true">MRNALTTAAALAAATTAAQASTVITFSEFGLGHGDVVTNQYAGVGLTVKANNASTSASNDPAVIFDTTQTGTRDPDLEDPWSGGNIPANTVLGNALIIQEKNVSPGTPDDEGRRPAGTLVFDFSTPITSIGFDFIDFEGIEASNSWVVTLDQIVGSSNKRVTIDFTDFTDTASAFYTPGIVFGNNTANTIYPIDIADLQDLNGGMTHIDKVTVHFGGSGAIDNLTYTQIAPPPSVPTPAAFGAGLAALGILAIKRR</sequence>
<evidence type="ECO:0008006" key="4">
    <source>
        <dbReference type="Google" id="ProtNLM"/>
    </source>
</evidence>
<protein>
    <recommendedName>
        <fullName evidence="4">PEP-CTERM protein-sorting domain-containing protein</fullName>
    </recommendedName>
</protein>
<dbReference type="RefSeq" id="WP_145444268.1">
    <property type="nucleotide sequence ID" value="NZ_CP036280.1"/>
</dbReference>
<feature type="signal peptide" evidence="1">
    <location>
        <begin position="1"/>
        <end position="20"/>
    </location>
</feature>
<keyword evidence="1" id="KW-0732">Signal</keyword>
<evidence type="ECO:0000313" key="3">
    <source>
        <dbReference type="Proteomes" id="UP000320386"/>
    </source>
</evidence>
<accession>A0A518BTE7</accession>
<organism evidence="2 3">
    <name type="scientific">Mucisphaera calidilacus</name>
    <dbReference type="NCBI Taxonomy" id="2527982"/>
    <lineage>
        <taxon>Bacteria</taxon>
        <taxon>Pseudomonadati</taxon>
        <taxon>Planctomycetota</taxon>
        <taxon>Phycisphaerae</taxon>
        <taxon>Phycisphaerales</taxon>
        <taxon>Phycisphaeraceae</taxon>
        <taxon>Mucisphaera</taxon>
    </lineage>
</organism>
<proteinExistence type="predicted"/>